<keyword evidence="3" id="KW-1003">Cell membrane</keyword>
<feature type="transmembrane region" description="Helical" evidence="7">
    <location>
        <begin position="318"/>
        <end position="339"/>
    </location>
</feature>
<sequence>MPPRRPGRLGADFHRLWLANAVSNLGDGATMVAGPLLVASRTADPALIAGAVLAQQLPWLLFSLVSGAVVDRLDRRRLIVSVNLGRCLVLAALTGAIVAGIAGIRVIYLAFFLLGTGETLADTASSALLPAVVPADRLEQANARLMATFVIGNQLAAKPLGAYLFVVAAALPFGFDAGTFGLAALLVAALRWRPVPEPGPAGGGPDRPVRRRLAAEIVEGVRALWSLPALRMLAGCMGVLNVAFCAAFATFVLYARDRLGLAPMGYGLLLTASAAGGLLGTALAPRLRARFGVAALLRAGLLVEVGTHTVLATTRTPWVAGLILTVFGVHTMVWGVLVASLRQRLVPDRLRGRIGSIYSLLDLGGAALGTALGGVLARAGGGVLMPFWAAAATAAVVAAFAWRPMGRLDSA</sequence>
<feature type="transmembrane region" description="Helical" evidence="7">
    <location>
        <begin position="266"/>
        <end position="284"/>
    </location>
</feature>
<comment type="caution">
    <text evidence="9">The sequence shown here is derived from an EMBL/GenBank/DDBJ whole genome shotgun (WGS) entry which is preliminary data.</text>
</comment>
<dbReference type="PANTHER" id="PTHR23513">
    <property type="entry name" value="INTEGRAL MEMBRANE EFFLUX PROTEIN-RELATED"/>
    <property type="match status" value="1"/>
</dbReference>
<dbReference type="InterPro" id="IPR020846">
    <property type="entry name" value="MFS_dom"/>
</dbReference>
<feature type="transmembrane region" description="Helical" evidence="7">
    <location>
        <begin position="46"/>
        <end position="66"/>
    </location>
</feature>
<feature type="transmembrane region" description="Helical" evidence="7">
    <location>
        <begin position="232"/>
        <end position="254"/>
    </location>
</feature>
<feature type="transmembrane region" description="Helical" evidence="7">
    <location>
        <begin position="87"/>
        <end position="114"/>
    </location>
</feature>
<evidence type="ECO:0000256" key="4">
    <source>
        <dbReference type="ARBA" id="ARBA00022692"/>
    </source>
</evidence>
<evidence type="ECO:0000256" key="1">
    <source>
        <dbReference type="ARBA" id="ARBA00004651"/>
    </source>
</evidence>
<dbReference type="InterPro" id="IPR036259">
    <property type="entry name" value="MFS_trans_sf"/>
</dbReference>
<feature type="transmembrane region" description="Helical" evidence="7">
    <location>
        <begin position="360"/>
        <end position="377"/>
    </location>
</feature>
<dbReference type="Proteomes" id="UP001589894">
    <property type="component" value="Unassembled WGS sequence"/>
</dbReference>
<keyword evidence="10" id="KW-1185">Reference proteome</keyword>
<feature type="domain" description="Major facilitator superfamily (MFS) profile" evidence="8">
    <location>
        <begin position="162"/>
        <end position="411"/>
    </location>
</feature>
<keyword evidence="6 7" id="KW-0472">Membrane</keyword>
<evidence type="ECO:0000256" key="6">
    <source>
        <dbReference type="ARBA" id="ARBA00023136"/>
    </source>
</evidence>
<dbReference type="InterPro" id="IPR010290">
    <property type="entry name" value="TM_effector"/>
</dbReference>
<dbReference type="Gene3D" id="1.20.1250.20">
    <property type="entry name" value="MFS general substrate transporter like domains"/>
    <property type="match status" value="1"/>
</dbReference>
<comment type="subcellular location">
    <subcellularLocation>
        <location evidence="1">Cell membrane</location>
        <topology evidence="1">Multi-pass membrane protein</topology>
    </subcellularLocation>
</comment>
<dbReference type="RefSeq" id="WP_377342357.1">
    <property type="nucleotide sequence ID" value="NZ_JBHLUE010000019.1"/>
</dbReference>
<accession>A0ABV6P4C4</accession>
<reference evidence="9 10" key="1">
    <citation type="submission" date="2024-09" db="EMBL/GenBank/DDBJ databases">
        <authorList>
            <person name="Sun Q."/>
            <person name="Mori K."/>
        </authorList>
    </citation>
    <scope>NUCLEOTIDE SEQUENCE [LARGE SCALE GENOMIC DNA]</scope>
    <source>
        <strain evidence="9 10">TBRC 2205</strain>
    </source>
</reference>
<feature type="transmembrane region" description="Helical" evidence="7">
    <location>
        <begin position="291"/>
        <end position="312"/>
    </location>
</feature>
<evidence type="ECO:0000256" key="5">
    <source>
        <dbReference type="ARBA" id="ARBA00022989"/>
    </source>
</evidence>
<organism evidence="9 10">
    <name type="scientific">Plantactinospora siamensis</name>
    <dbReference type="NCBI Taxonomy" id="555372"/>
    <lineage>
        <taxon>Bacteria</taxon>
        <taxon>Bacillati</taxon>
        <taxon>Actinomycetota</taxon>
        <taxon>Actinomycetes</taxon>
        <taxon>Micromonosporales</taxon>
        <taxon>Micromonosporaceae</taxon>
        <taxon>Plantactinospora</taxon>
    </lineage>
</organism>
<dbReference type="SUPFAM" id="SSF103473">
    <property type="entry name" value="MFS general substrate transporter"/>
    <property type="match status" value="1"/>
</dbReference>
<dbReference type="PROSITE" id="PS50850">
    <property type="entry name" value="MFS"/>
    <property type="match status" value="1"/>
</dbReference>
<evidence type="ECO:0000259" key="8">
    <source>
        <dbReference type="PROSITE" id="PS50850"/>
    </source>
</evidence>
<dbReference type="PANTHER" id="PTHR23513:SF6">
    <property type="entry name" value="MAJOR FACILITATOR SUPERFAMILY ASSOCIATED DOMAIN-CONTAINING PROTEIN"/>
    <property type="match status" value="1"/>
</dbReference>
<dbReference type="EMBL" id="JBHLUE010000019">
    <property type="protein sequence ID" value="MFC0567123.1"/>
    <property type="molecule type" value="Genomic_DNA"/>
</dbReference>
<evidence type="ECO:0000256" key="3">
    <source>
        <dbReference type="ARBA" id="ARBA00022475"/>
    </source>
</evidence>
<dbReference type="CDD" id="cd06173">
    <property type="entry name" value="MFS_MefA_like"/>
    <property type="match status" value="1"/>
</dbReference>
<dbReference type="Pfam" id="PF05977">
    <property type="entry name" value="MFS_3"/>
    <property type="match status" value="1"/>
</dbReference>
<keyword evidence="4 7" id="KW-0812">Transmembrane</keyword>
<proteinExistence type="predicted"/>
<keyword evidence="5 7" id="KW-1133">Transmembrane helix</keyword>
<feature type="transmembrane region" description="Helical" evidence="7">
    <location>
        <begin position="383"/>
        <end position="402"/>
    </location>
</feature>
<evidence type="ECO:0000313" key="10">
    <source>
        <dbReference type="Proteomes" id="UP001589894"/>
    </source>
</evidence>
<evidence type="ECO:0000256" key="2">
    <source>
        <dbReference type="ARBA" id="ARBA00022448"/>
    </source>
</evidence>
<protein>
    <submittedName>
        <fullName evidence="9">MFS transporter</fullName>
    </submittedName>
</protein>
<gene>
    <name evidence="9" type="ORF">ACFFHU_23655</name>
</gene>
<name>A0ABV6P4C4_9ACTN</name>
<feature type="transmembrane region" description="Helical" evidence="7">
    <location>
        <begin position="162"/>
        <end position="190"/>
    </location>
</feature>
<evidence type="ECO:0000256" key="7">
    <source>
        <dbReference type="SAM" id="Phobius"/>
    </source>
</evidence>
<keyword evidence="2" id="KW-0813">Transport</keyword>
<evidence type="ECO:0000313" key="9">
    <source>
        <dbReference type="EMBL" id="MFC0567123.1"/>
    </source>
</evidence>